<dbReference type="STRING" id="366602.Caul_4663"/>
<protein>
    <submittedName>
        <fullName evidence="10">ABC-2 type transporter</fullName>
    </submittedName>
</protein>
<dbReference type="EMBL" id="CP000927">
    <property type="protein sequence ID" value="ABZ73783.1"/>
    <property type="molecule type" value="Genomic_DNA"/>
</dbReference>
<proteinExistence type="inferred from homology"/>
<gene>
    <name evidence="10" type="ordered locus">Caul_4663</name>
</gene>
<evidence type="ECO:0000313" key="10">
    <source>
        <dbReference type="EMBL" id="ABZ73783.1"/>
    </source>
</evidence>
<dbReference type="KEGG" id="cak:Caul_4663"/>
<comment type="similarity">
    <text evidence="2">Belongs to the ABC-2 integral membrane protein family.</text>
</comment>
<feature type="transmembrane region" description="Helical" evidence="8">
    <location>
        <begin position="275"/>
        <end position="297"/>
    </location>
</feature>
<dbReference type="OrthoDB" id="9784671at2"/>
<feature type="transmembrane region" description="Helical" evidence="8">
    <location>
        <begin position="309"/>
        <end position="327"/>
    </location>
</feature>
<feature type="transmembrane region" description="Helical" evidence="8">
    <location>
        <begin position="36"/>
        <end position="56"/>
    </location>
</feature>
<feature type="transmembrane region" description="Helical" evidence="8">
    <location>
        <begin position="241"/>
        <end position="263"/>
    </location>
</feature>
<dbReference type="PANTHER" id="PTHR30294">
    <property type="entry name" value="MEMBRANE COMPONENT OF ABC TRANSPORTER YHHJ-RELATED"/>
    <property type="match status" value="1"/>
</dbReference>
<evidence type="ECO:0000256" key="1">
    <source>
        <dbReference type="ARBA" id="ARBA00004651"/>
    </source>
</evidence>
<evidence type="ECO:0000259" key="9">
    <source>
        <dbReference type="PROSITE" id="PS51012"/>
    </source>
</evidence>
<dbReference type="InterPro" id="IPR047817">
    <property type="entry name" value="ABC2_TM_bact-type"/>
</dbReference>
<feature type="transmembrane region" description="Helical" evidence="8">
    <location>
        <begin position="193"/>
        <end position="214"/>
    </location>
</feature>
<evidence type="ECO:0000256" key="4">
    <source>
        <dbReference type="ARBA" id="ARBA00022475"/>
    </source>
</evidence>
<evidence type="ECO:0000256" key="5">
    <source>
        <dbReference type="ARBA" id="ARBA00022692"/>
    </source>
</evidence>
<reference evidence="10" key="1">
    <citation type="submission" date="2008-01" db="EMBL/GenBank/DDBJ databases">
        <title>Complete sequence of chromosome of Caulobacter sp. K31.</title>
        <authorList>
            <consortium name="US DOE Joint Genome Institute"/>
            <person name="Copeland A."/>
            <person name="Lucas S."/>
            <person name="Lapidus A."/>
            <person name="Barry K."/>
            <person name="Glavina del Rio T."/>
            <person name="Dalin E."/>
            <person name="Tice H."/>
            <person name="Pitluck S."/>
            <person name="Bruce D."/>
            <person name="Goodwin L."/>
            <person name="Thompson L.S."/>
            <person name="Brettin T."/>
            <person name="Detter J.C."/>
            <person name="Han C."/>
            <person name="Schmutz J."/>
            <person name="Larimer F."/>
            <person name="Land M."/>
            <person name="Hauser L."/>
            <person name="Kyrpides N."/>
            <person name="Kim E."/>
            <person name="Stephens C."/>
            <person name="Richardson P."/>
        </authorList>
    </citation>
    <scope>NUCLEOTIDE SEQUENCE [LARGE SCALE GENOMIC DNA]</scope>
    <source>
        <strain evidence="10">K31</strain>
    </source>
</reference>
<dbReference type="Pfam" id="PF12698">
    <property type="entry name" value="ABC2_membrane_3"/>
    <property type="match status" value="1"/>
</dbReference>
<dbReference type="InterPro" id="IPR013525">
    <property type="entry name" value="ABC2_TM"/>
</dbReference>
<keyword evidence="7 8" id="KW-0472">Membrane</keyword>
<dbReference type="AlphaFoldDB" id="B0T2W1"/>
<feature type="domain" description="ABC transmembrane type-2" evidence="9">
    <location>
        <begin position="144"/>
        <end position="388"/>
    </location>
</feature>
<sequence>MSAQDRKGRGLDDGLSLNRILAVLTKEFIQLTRDRLTYAMILVMPIVQLMLFGYAINNDPRDLPTAVLVQDHGPMARSTLSALANSGYFKIVHEAASPEALDRAIARGEVQFALTIPSDFTRRVVRGDAAQILVEADASDPAATGGAIAALANLPRTALSRDLVGAVGQVDRDPFEVVIHRRYNPEAITAYNIVPGLLGVILSMTLVMMTSLGVTREYERGTMESLLATPAKPIEVMIGKLAPYVVVGLIQTVVILVLARALFAVPMGGGGVAGWGALALGVVLFIVGSLSLGFLISTAARTQLQAMQMSFFYIMPSILLSGFMFPFRGMPGWAQALGSVIPVTHFLRVVRGALLKGIGVQDLWTSLLALAVFVVAIAAAAMSRYRRTLD</sequence>
<dbReference type="GO" id="GO:0140359">
    <property type="term" value="F:ABC-type transporter activity"/>
    <property type="evidence" value="ECO:0007669"/>
    <property type="project" value="InterPro"/>
</dbReference>
<dbReference type="PANTHER" id="PTHR30294:SF29">
    <property type="entry name" value="MULTIDRUG ABC TRANSPORTER PERMEASE YBHS-RELATED"/>
    <property type="match status" value="1"/>
</dbReference>
<dbReference type="HOGENOM" id="CLU_039483_8_0_5"/>
<organism evidence="10">
    <name type="scientific">Caulobacter sp. (strain K31)</name>
    <dbReference type="NCBI Taxonomy" id="366602"/>
    <lineage>
        <taxon>Bacteria</taxon>
        <taxon>Pseudomonadati</taxon>
        <taxon>Pseudomonadota</taxon>
        <taxon>Alphaproteobacteria</taxon>
        <taxon>Caulobacterales</taxon>
        <taxon>Caulobacteraceae</taxon>
        <taxon>Caulobacter</taxon>
    </lineage>
</organism>
<keyword evidence="5 8" id="KW-0812">Transmembrane</keyword>
<feature type="transmembrane region" description="Helical" evidence="8">
    <location>
        <begin position="363"/>
        <end position="382"/>
    </location>
</feature>
<keyword evidence="4" id="KW-1003">Cell membrane</keyword>
<evidence type="ECO:0000256" key="6">
    <source>
        <dbReference type="ARBA" id="ARBA00022989"/>
    </source>
</evidence>
<evidence type="ECO:0000256" key="8">
    <source>
        <dbReference type="SAM" id="Phobius"/>
    </source>
</evidence>
<accession>B0T2W1</accession>
<name>B0T2W1_CAUSK</name>
<dbReference type="GO" id="GO:0005886">
    <property type="term" value="C:plasma membrane"/>
    <property type="evidence" value="ECO:0007669"/>
    <property type="project" value="UniProtKB-SubCell"/>
</dbReference>
<dbReference type="InterPro" id="IPR051449">
    <property type="entry name" value="ABC-2_transporter_component"/>
</dbReference>
<dbReference type="PROSITE" id="PS51012">
    <property type="entry name" value="ABC_TM2"/>
    <property type="match status" value="1"/>
</dbReference>
<evidence type="ECO:0000256" key="3">
    <source>
        <dbReference type="ARBA" id="ARBA00022448"/>
    </source>
</evidence>
<keyword evidence="3" id="KW-0813">Transport</keyword>
<comment type="subcellular location">
    <subcellularLocation>
        <location evidence="1">Cell membrane</location>
        <topology evidence="1">Multi-pass membrane protein</topology>
    </subcellularLocation>
</comment>
<evidence type="ECO:0000256" key="2">
    <source>
        <dbReference type="ARBA" id="ARBA00007783"/>
    </source>
</evidence>
<keyword evidence="6 8" id="KW-1133">Transmembrane helix</keyword>
<dbReference type="eggNOG" id="COG0842">
    <property type="taxonomic scope" value="Bacteria"/>
</dbReference>
<evidence type="ECO:0000256" key="7">
    <source>
        <dbReference type="ARBA" id="ARBA00023136"/>
    </source>
</evidence>
<dbReference type="Gene3D" id="3.40.1710.10">
    <property type="entry name" value="abc type-2 transporter like domain"/>
    <property type="match status" value="1"/>
</dbReference>